<dbReference type="GO" id="GO:0030286">
    <property type="term" value="C:dynein complex"/>
    <property type="evidence" value="ECO:0007669"/>
    <property type="project" value="InterPro"/>
</dbReference>
<evidence type="ECO:0000313" key="4">
    <source>
        <dbReference type="Ensembl" id="ENSEEEP00000011916.2"/>
    </source>
</evidence>
<feature type="coiled-coil region" evidence="1">
    <location>
        <begin position="609"/>
        <end position="669"/>
    </location>
</feature>
<reference evidence="5" key="1">
    <citation type="journal article" date="2014" name="Science">
        <title>Nonhuman genetics. Genomic basis for the convergent evolution of electric organs.</title>
        <authorList>
            <person name="Gallant J.R."/>
            <person name="Traeger L.L."/>
            <person name="Volkening J.D."/>
            <person name="Moffett H."/>
            <person name="Chen P.H."/>
            <person name="Novina C.D."/>
            <person name="Phillips G.N.Jr."/>
            <person name="Anand R."/>
            <person name="Wells G.B."/>
            <person name="Pinch M."/>
            <person name="Guth R."/>
            <person name="Unguez G.A."/>
            <person name="Albert J.S."/>
            <person name="Zakon H.H."/>
            <person name="Samanta M.P."/>
            <person name="Sussman M.R."/>
        </authorList>
    </citation>
    <scope>NUCLEOTIDE SEQUENCE [LARGE SCALE GENOMIC DNA]</scope>
</reference>
<reference evidence="4" key="3">
    <citation type="submission" date="2020-05" db="EMBL/GenBank/DDBJ databases">
        <title>Electrophorus electricus (electric eel) genome, fEleEle1, primary haplotype.</title>
        <authorList>
            <person name="Myers G."/>
            <person name="Meyer A."/>
            <person name="Fedrigo O."/>
            <person name="Formenti G."/>
            <person name="Rhie A."/>
            <person name="Tracey A."/>
            <person name="Sims Y."/>
            <person name="Jarvis E.D."/>
        </authorList>
    </citation>
    <scope>NUCLEOTIDE SEQUENCE [LARGE SCALE GENOMIC DNA]</scope>
</reference>
<reference evidence="4" key="4">
    <citation type="submission" date="2025-08" db="UniProtKB">
        <authorList>
            <consortium name="Ensembl"/>
        </authorList>
    </citation>
    <scope>IDENTIFICATION</scope>
</reference>
<accession>A0A4W4EIL8</accession>
<evidence type="ECO:0000313" key="5">
    <source>
        <dbReference type="Proteomes" id="UP000314983"/>
    </source>
</evidence>
<feature type="transmembrane region" description="Helical" evidence="3">
    <location>
        <begin position="808"/>
        <end position="830"/>
    </location>
</feature>
<dbReference type="GO" id="GO:0051959">
    <property type="term" value="F:dynein light intermediate chain binding"/>
    <property type="evidence" value="ECO:0007669"/>
    <property type="project" value="InterPro"/>
</dbReference>
<dbReference type="Proteomes" id="UP000314983">
    <property type="component" value="Chromosome 24"/>
</dbReference>
<reference evidence="5" key="2">
    <citation type="journal article" date="2017" name="Sci. Adv.">
        <title>A tail of two voltages: Proteomic comparison of the three electric organs of the electric eel.</title>
        <authorList>
            <person name="Traeger L.L."/>
            <person name="Sabat G."/>
            <person name="Barrett-Wilt G.A."/>
            <person name="Wells G.B."/>
            <person name="Sussman M.R."/>
        </authorList>
    </citation>
    <scope>NUCLEOTIDE SEQUENCE [LARGE SCALE GENOMIC DNA]</scope>
</reference>
<dbReference type="GO" id="GO:0045505">
    <property type="term" value="F:dynein intermediate chain binding"/>
    <property type="evidence" value="ECO:0007669"/>
    <property type="project" value="InterPro"/>
</dbReference>
<dbReference type="OMA" id="CEANANK"/>
<dbReference type="GO" id="GO:0007018">
    <property type="term" value="P:microtubule-based movement"/>
    <property type="evidence" value="ECO:0007669"/>
    <property type="project" value="InterPro"/>
</dbReference>
<dbReference type="AlphaFoldDB" id="A0A4W4EIL8"/>
<protein>
    <recommendedName>
        <fullName evidence="6">Dynein heavy chain linker domain-containing protein</fullName>
    </recommendedName>
</protein>
<feature type="region of interest" description="Disordered" evidence="2">
    <location>
        <begin position="1"/>
        <end position="41"/>
    </location>
</feature>
<evidence type="ECO:0000256" key="2">
    <source>
        <dbReference type="SAM" id="MobiDB-lite"/>
    </source>
</evidence>
<dbReference type="PANTHER" id="PTHR22878:SF70">
    <property type="entry name" value="DYNEIN HEAVY CHAIN 2, AXONEMAL"/>
    <property type="match status" value="1"/>
</dbReference>
<keyword evidence="3" id="KW-0812">Transmembrane</keyword>
<dbReference type="GeneTree" id="ENSGT00940000154280"/>
<feature type="transmembrane region" description="Helical" evidence="3">
    <location>
        <begin position="63"/>
        <end position="86"/>
    </location>
</feature>
<evidence type="ECO:0008006" key="6">
    <source>
        <dbReference type="Google" id="ProtNLM"/>
    </source>
</evidence>
<dbReference type="Ensembl" id="ENSEEET00000012055.2">
    <property type="protein sequence ID" value="ENSEEEP00000011916.2"/>
    <property type="gene ID" value="ENSEEEG00000006005.2"/>
</dbReference>
<name>A0A4W4EIL8_ELEEL</name>
<keyword evidence="1" id="KW-0175">Coiled coil</keyword>
<evidence type="ECO:0000256" key="1">
    <source>
        <dbReference type="SAM" id="Coils"/>
    </source>
</evidence>
<reference evidence="4" key="5">
    <citation type="submission" date="2025-09" db="UniProtKB">
        <authorList>
            <consortium name="Ensembl"/>
        </authorList>
    </citation>
    <scope>IDENTIFICATION</scope>
</reference>
<keyword evidence="3" id="KW-1133">Transmembrane helix</keyword>
<keyword evidence="3" id="KW-0472">Membrane</keyword>
<keyword evidence="5" id="KW-1185">Reference proteome</keyword>
<dbReference type="STRING" id="8005.ENSEEEP00000011916"/>
<proteinExistence type="predicted"/>
<dbReference type="PANTHER" id="PTHR22878">
    <property type="entry name" value="DYNEIN HEAVY CHAIN 6, AXONEMAL-LIKE-RELATED"/>
    <property type="match status" value="1"/>
</dbReference>
<evidence type="ECO:0000256" key="3">
    <source>
        <dbReference type="SAM" id="Phobius"/>
    </source>
</evidence>
<sequence length="834" mass="96318">MPTSADAVKPTSGSGRSKHVVLPPIPDAAGQAGSVASSTEPRTAVRSKLLRHSRGKQQQKRQVITSGFLFGAYTVPVLSFLLRALVPPLCFCSHHPLQMNYTFLKQCVERSPIMPIQQQWLDATLSRVPSPLRHGPGRQELLEELCREVSEEFLHVMVKHTVNSFLIKPQIKGTDPAVKSPPLAKTLDFSRPWHSSFVKSRKKIEENLHILHPVMKIILDICHVTFSQLLLVDLSGCRYLSMGPVDCENLKNKVAVECERSEKKLMNTWFLNVIHLITSKDTVQGIRAGKLEAFNTCASTLLSNQLKALLERNVQAFVSLFEPLDTHKLPLFRMHLTFDDEKMDFYPSVQEIEDVVLQILSLITNTMQKVQTVRSWQAEANKSLVDAKLAEHILTWARNTLTNSVRKNLEAPRRHFQYYFDNYDWLVNGTAQARVKKFLEEEHSFDQYAGQVEEFRAVSREISSLPSLIHFDMIYLDCEELKQGLAKKAKTFAQDLLQRLISTHREHCLQICKQFETIQDKAIKIPETTEDMVEMISYINHAKNKGLEELSSEISEMHNRLNYLLDVHLFDAEDLELNSRVLLCPQNITPIFDLNDEVTLTGQCCDKREQELQVRREKLMLELEKLSRRVEEFAECSELEMMQQYVTEIRTVQKRLQEAEESVVFINKEEALYKWDQTAYPEVEVLRENTEPYQKLFGLVLKWQRTERRWMDGSFLDLNGESMEVEVDEFYREIYKMLKLFQQKEKKMDQEKTAAVKRRSGEGSEDKQESPTALICSSIMEQIKDFKVQQIIIHFASFLFCTPCACQLLLSAVMYYFVLIYELLCVLNVLPAYG</sequence>
<organism evidence="4 5">
    <name type="scientific">Electrophorus electricus</name>
    <name type="common">Electric eel</name>
    <name type="synonym">Gymnotus electricus</name>
    <dbReference type="NCBI Taxonomy" id="8005"/>
    <lineage>
        <taxon>Eukaryota</taxon>
        <taxon>Metazoa</taxon>
        <taxon>Chordata</taxon>
        <taxon>Craniata</taxon>
        <taxon>Vertebrata</taxon>
        <taxon>Euteleostomi</taxon>
        <taxon>Actinopterygii</taxon>
        <taxon>Neopterygii</taxon>
        <taxon>Teleostei</taxon>
        <taxon>Ostariophysi</taxon>
        <taxon>Gymnotiformes</taxon>
        <taxon>Gymnotoidei</taxon>
        <taxon>Gymnotidae</taxon>
        <taxon>Electrophorus</taxon>
    </lineage>
</organism>
<dbReference type="InterPro" id="IPR026983">
    <property type="entry name" value="DHC"/>
</dbReference>